<protein>
    <submittedName>
        <fullName evidence="7">Uncharacterized protein</fullName>
    </submittedName>
</protein>
<evidence type="ECO:0000256" key="6">
    <source>
        <dbReference type="ARBA" id="ARBA00023180"/>
    </source>
</evidence>
<evidence type="ECO:0000313" key="8">
    <source>
        <dbReference type="Proteomes" id="UP001190700"/>
    </source>
</evidence>
<name>A0AAE0EM01_9CHLO</name>
<dbReference type="InterPro" id="IPR051292">
    <property type="entry name" value="Xyl/GlcA_transferase"/>
</dbReference>
<dbReference type="PANTHER" id="PTHR12270">
    <property type="entry name" value="GLYCOSYLTRANSFERASE-RELATED"/>
    <property type="match status" value="1"/>
</dbReference>
<dbReference type="GO" id="GO:0042285">
    <property type="term" value="F:xylosyltransferase activity"/>
    <property type="evidence" value="ECO:0007669"/>
    <property type="project" value="TreeGrafter"/>
</dbReference>
<dbReference type="Proteomes" id="UP001190700">
    <property type="component" value="Unassembled WGS sequence"/>
</dbReference>
<evidence type="ECO:0000256" key="3">
    <source>
        <dbReference type="ARBA" id="ARBA00022968"/>
    </source>
</evidence>
<dbReference type="PANTHER" id="PTHR12270:SF25">
    <property type="entry name" value="GLYCOSYLTRANSFERASE-LIKE PROTEIN LARGE"/>
    <property type="match status" value="1"/>
</dbReference>
<keyword evidence="5" id="KW-0472">Membrane</keyword>
<evidence type="ECO:0000256" key="2">
    <source>
        <dbReference type="ARBA" id="ARBA00022692"/>
    </source>
</evidence>
<feature type="non-terminal residue" evidence="7">
    <location>
        <position position="1"/>
    </location>
</feature>
<evidence type="ECO:0000256" key="1">
    <source>
        <dbReference type="ARBA" id="ARBA00004606"/>
    </source>
</evidence>
<dbReference type="AlphaFoldDB" id="A0AAE0EM01"/>
<organism evidence="7 8">
    <name type="scientific">Cymbomonas tetramitiformis</name>
    <dbReference type="NCBI Taxonomy" id="36881"/>
    <lineage>
        <taxon>Eukaryota</taxon>
        <taxon>Viridiplantae</taxon>
        <taxon>Chlorophyta</taxon>
        <taxon>Pyramimonadophyceae</taxon>
        <taxon>Pyramimonadales</taxon>
        <taxon>Pyramimonadaceae</taxon>
        <taxon>Cymbomonas</taxon>
    </lineage>
</organism>
<accession>A0AAE0EM01</accession>
<keyword evidence="4" id="KW-1133">Transmembrane helix</keyword>
<dbReference type="GO" id="GO:0035269">
    <property type="term" value="P:protein O-linked glycosylation via mannose"/>
    <property type="evidence" value="ECO:0007669"/>
    <property type="project" value="TreeGrafter"/>
</dbReference>
<keyword evidence="2" id="KW-0812">Transmembrane</keyword>
<keyword evidence="6" id="KW-0325">Glycoprotein</keyword>
<comment type="caution">
    <text evidence="7">The sequence shown here is derived from an EMBL/GenBank/DDBJ whole genome shotgun (WGS) entry which is preliminary data.</text>
</comment>
<gene>
    <name evidence="7" type="ORF">CYMTET_56985</name>
</gene>
<proteinExistence type="predicted"/>
<reference evidence="7 8" key="1">
    <citation type="journal article" date="2015" name="Genome Biol. Evol.">
        <title>Comparative Genomics of a Bacterivorous Green Alga Reveals Evolutionary Causalities and Consequences of Phago-Mixotrophic Mode of Nutrition.</title>
        <authorList>
            <person name="Burns J.A."/>
            <person name="Paasch A."/>
            <person name="Narechania A."/>
            <person name="Kim E."/>
        </authorList>
    </citation>
    <scope>NUCLEOTIDE SEQUENCE [LARGE SCALE GENOMIC DNA]</scope>
    <source>
        <strain evidence="7 8">PLY_AMNH</strain>
    </source>
</reference>
<evidence type="ECO:0000256" key="5">
    <source>
        <dbReference type="ARBA" id="ARBA00023136"/>
    </source>
</evidence>
<dbReference type="GO" id="GO:0015020">
    <property type="term" value="F:glucuronosyltransferase activity"/>
    <property type="evidence" value="ECO:0007669"/>
    <property type="project" value="TreeGrafter"/>
</dbReference>
<evidence type="ECO:0000313" key="7">
    <source>
        <dbReference type="EMBL" id="KAK3232672.1"/>
    </source>
</evidence>
<sequence>EEWGTSTPLPATSWPPHQNAAVWQPACPGSDQCLLHGARLQGVSNATSQGQHLYVVAAFETVNEHVQAPEGRQQLVEWLDRGRVCPFYGHYCAYCHWPTSYTKWRGASTSYRTFYTSGYEPYVVVAAEGLPRYDERFVGRGWDKMSFFYELDKMGYQFWVMHDAYILNLGRPHQPDHTEEFMVTFRRNEQHWSDFQKEMEFKYPSKEAGAIEHDVMEVQESALGSTAPSPMAKDNITFGEAYRCVANRSEDVGEAITWVCGSDVLRDFNCERDIPSSCNKDPYTKADYLFTSYFLERYRTLKVCHCCSRAAVGSSVVAV</sequence>
<dbReference type="EMBL" id="LGRX02035929">
    <property type="protein sequence ID" value="KAK3232672.1"/>
    <property type="molecule type" value="Genomic_DNA"/>
</dbReference>
<keyword evidence="3" id="KW-0735">Signal-anchor</keyword>
<dbReference type="GO" id="GO:0016020">
    <property type="term" value="C:membrane"/>
    <property type="evidence" value="ECO:0007669"/>
    <property type="project" value="UniProtKB-SubCell"/>
</dbReference>
<dbReference type="Pfam" id="PF13896">
    <property type="entry name" value="Glyco_transf_49"/>
    <property type="match status" value="1"/>
</dbReference>
<evidence type="ECO:0000256" key="4">
    <source>
        <dbReference type="ARBA" id="ARBA00022989"/>
    </source>
</evidence>
<comment type="subcellular location">
    <subcellularLocation>
        <location evidence="1">Membrane</location>
        <topology evidence="1">Single-pass type II membrane protein</topology>
    </subcellularLocation>
</comment>
<keyword evidence="8" id="KW-1185">Reference proteome</keyword>